<feature type="region of interest" description="Disordered" evidence="1">
    <location>
        <begin position="1"/>
        <end position="28"/>
    </location>
</feature>
<evidence type="ECO:0000256" key="1">
    <source>
        <dbReference type="SAM" id="MobiDB-lite"/>
    </source>
</evidence>
<sequence>MHSLQLPPVGPPGQLIPGEAVSGPFASPDTPTCPPARFLMKMWLSPSSSGSCFSVLATQLFI</sequence>
<dbReference type="Ensembl" id="ENSRBIT00000050991.1">
    <property type="protein sequence ID" value="ENSRBIP00000027065.1"/>
    <property type="gene ID" value="ENSRBIG00000037394.1"/>
</dbReference>
<evidence type="ECO:0000313" key="3">
    <source>
        <dbReference type="Proteomes" id="UP000233180"/>
    </source>
</evidence>
<dbReference type="Proteomes" id="UP000233180">
    <property type="component" value="Unassembled WGS sequence"/>
</dbReference>
<reference evidence="2" key="3">
    <citation type="submission" date="2025-09" db="UniProtKB">
        <authorList>
            <consortium name="Ensembl"/>
        </authorList>
    </citation>
    <scope>IDENTIFICATION</scope>
</reference>
<dbReference type="GeneTree" id="ENSGT00910000148550"/>
<evidence type="ECO:0000313" key="2">
    <source>
        <dbReference type="Ensembl" id="ENSRBIP00000027065.1"/>
    </source>
</evidence>
<feature type="compositionally biased region" description="Low complexity" evidence="1">
    <location>
        <begin position="1"/>
        <end position="18"/>
    </location>
</feature>
<proteinExistence type="predicted"/>
<dbReference type="AlphaFoldDB" id="A0A2K6LU59"/>
<name>A0A2K6LU59_RHIBE</name>
<reference evidence="2" key="2">
    <citation type="submission" date="2025-08" db="UniProtKB">
        <authorList>
            <consortium name="Ensembl"/>
        </authorList>
    </citation>
    <scope>IDENTIFICATION</scope>
</reference>
<reference evidence="2 3" key="1">
    <citation type="submission" date="2016-06" db="EMBL/GenBank/DDBJ databases">
        <title>Genome of Rhinopithecus bieti.</title>
        <authorList>
            <person name="Wu"/>
            <person name="C.-I. and Zhang"/>
            <person name="Y."/>
        </authorList>
    </citation>
    <scope>NUCLEOTIDE SEQUENCE</scope>
</reference>
<accession>A0A2K6LU59</accession>
<keyword evidence="3" id="KW-1185">Reference proteome</keyword>
<organism evidence="2 3">
    <name type="scientific">Rhinopithecus bieti</name>
    <name type="common">Black snub-nosed monkey</name>
    <name type="synonym">Pygathrix bieti</name>
    <dbReference type="NCBI Taxonomy" id="61621"/>
    <lineage>
        <taxon>Eukaryota</taxon>
        <taxon>Metazoa</taxon>
        <taxon>Chordata</taxon>
        <taxon>Craniata</taxon>
        <taxon>Vertebrata</taxon>
        <taxon>Euteleostomi</taxon>
        <taxon>Mammalia</taxon>
        <taxon>Eutheria</taxon>
        <taxon>Euarchontoglires</taxon>
        <taxon>Primates</taxon>
        <taxon>Haplorrhini</taxon>
        <taxon>Catarrhini</taxon>
        <taxon>Cercopithecidae</taxon>
        <taxon>Colobinae</taxon>
        <taxon>Rhinopithecus</taxon>
    </lineage>
</organism>
<protein>
    <submittedName>
        <fullName evidence="2">Uncharacterized protein</fullName>
    </submittedName>
</protein>